<comment type="catalytic activity">
    <reaction evidence="11">
        <text>a 1,2-diacyl-sn-glycero-3-phosphoethanolamine(in) = a 1,2-diacyl-sn-glycero-3-phosphoethanolamine(out)</text>
        <dbReference type="Rhea" id="RHEA:38895"/>
        <dbReference type="ChEBI" id="CHEBI:64612"/>
    </reaction>
</comment>
<evidence type="ECO:0000256" key="3">
    <source>
        <dbReference type="ARBA" id="ARBA00009714"/>
    </source>
</evidence>
<keyword evidence="13" id="KW-1185">Reference proteome</keyword>
<gene>
    <name evidence="12" type="ORF">EVEC_LOCUS10447</name>
</gene>
<proteinExistence type="inferred from homology"/>
<evidence type="ECO:0000256" key="2">
    <source>
        <dbReference type="ARBA" id="ARBA00004623"/>
    </source>
</evidence>
<keyword evidence="6" id="KW-0256">Endoplasmic reticulum</keyword>
<dbReference type="STRING" id="51028.A0A0N4VJV1"/>
<evidence type="ECO:0000256" key="10">
    <source>
        <dbReference type="ARBA" id="ARBA00024479"/>
    </source>
</evidence>
<dbReference type="GO" id="GO:0043495">
    <property type="term" value="F:protein-membrane adaptor activity"/>
    <property type="evidence" value="ECO:0007669"/>
    <property type="project" value="TreeGrafter"/>
</dbReference>
<dbReference type="OrthoDB" id="18982at2759"/>
<name>A0A0N4VJV1_ENTVE</name>
<comment type="catalytic activity">
    <reaction evidence="10">
        <text>a 1,2-diacyl-sn-glycero-3-phospho-L-serine(in) = a 1,2-diacyl-sn-glycero-3-phospho-L-serine(out)</text>
        <dbReference type="Rhea" id="RHEA:38663"/>
        <dbReference type="ChEBI" id="CHEBI:57262"/>
    </reaction>
</comment>
<organism evidence="14">
    <name type="scientific">Enterobius vermicularis</name>
    <name type="common">Human pinworm</name>
    <dbReference type="NCBI Taxonomy" id="51028"/>
    <lineage>
        <taxon>Eukaryota</taxon>
        <taxon>Metazoa</taxon>
        <taxon>Ecdysozoa</taxon>
        <taxon>Nematoda</taxon>
        <taxon>Chromadorea</taxon>
        <taxon>Rhabditida</taxon>
        <taxon>Spirurina</taxon>
        <taxon>Oxyuridomorpha</taxon>
        <taxon>Oxyuroidea</taxon>
        <taxon>Oxyuridae</taxon>
        <taxon>Enterobius</taxon>
    </lineage>
</organism>
<evidence type="ECO:0000256" key="4">
    <source>
        <dbReference type="ARBA" id="ARBA00018070"/>
    </source>
</evidence>
<evidence type="ECO:0000256" key="5">
    <source>
        <dbReference type="ARBA" id="ARBA00022448"/>
    </source>
</evidence>
<dbReference type="GO" id="GO:0000045">
    <property type="term" value="P:autophagosome assembly"/>
    <property type="evidence" value="ECO:0007669"/>
    <property type="project" value="TreeGrafter"/>
</dbReference>
<evidence type="ECO:0000256" key="7">
    <source>
        <dbReference type="ARBA" id="ARBA00023006"/>
    </source>
</evidence>
<protein>
    <recommendedName>
        <fullName evidence="4">Autophagy-related protein 2</fullName>
    </recommendedName>
</protein>
<evidence type="ECO:0000256" key="8">
    <source>
        <dbReference type="ARBA" id="ARBA00023055"/>
    </source>
</evidence>
<evidence type="ECO:0000313" key="12">
    <source>
        <dbReference type="EMBL" id="VDD95696.1"/>
    </source>
</evidence>
<evidence type="ECO:0000256" key="1">
    <source>
        <dbReference type="ARBA" id="ARBA00004406"/>
    </source>
</evidence>
<evidence type="ECO:0000256" key="11">
    <source>
        <dbReference type="ARBA" id="ARBA00024615"/>
    </source>
</evidence>
<dbReference type="InterPro" id="IPR026849">
    <property type="entry name" value="ATG2"/>
</dbReference>
<dbReference type="GO" id="GO:0061709">
    <property type="term" value="P:reticulophagy"/>
    <property type="evidence" value="ECO:0007669"/>
    <property type="project" value="TreeGrafter"/>
</dbReference>
<reference evidence="12 13" key="2">
    <citation type="submission" date="2018-10" db="EMBL/GenBank/DDBJ databases">
        <authorList>
            <consortium name="Pathogen Informatics"/>
        </authorList>
    </citation>
    <scope>NUCLEOTIDE SEQUENCE [LARGE SCALE GENOMIC DNA]</scope>
</reference>
<sequence>MLSEDKTEKEAYCFLVRHYISKFCKLKDDSATFSCQLSKGHAAAENVKLDIKVINESLKARNIPLEIGDGLFKKIDVLMPFNEASKDSFEIKVSGLELKLHPKRTPKESSIKDLVTSALDIVINSMSTFTEVAECLAKNAKTSGKYGISDLVKIIDRLASQLRVRFLESIILVEGCPEPATGLRRCVELEIEWLELIDQQVDQESGPSENSLLKNQSDLLLKNKDSAANSSSETTSTVEKVVSKNKVVRTRGIRLFTHFSRIKMNRIQFAEVLGKEQYIYICTERGNEKNKPFDQALFTRLANLVDHPTSKKQSVTDGNTPLELSPVIATDPVSFTVKNLVTEMNAIPDSIESYEKKVETFFDEAKSFELNAHGTLRDYRETFDRFFSEDQLSFCGISVIFEYTLTRLVDNLIMELQFGVREFGLGEILRPSSIKETSTEKLSYNELLCFPKSKENKTDDVDSMDIKFTLRNSKKEEVGRIILFAIY</sequence>
<keyword evidence="7" id="KW-0072">Autophagy</keyword>
<keyword evidence="8" id="KW-0445">Lipid transport</keyword>
<dbReference type="GO" id="GO:0032266">
    <property type="term" value="F:phosphatidylinositol-3-phosphate binding"/>
    <property type="evidence" value="ECO:0007669"/>
    <property type="project" value="TreeGrafter"/>
</dbReference>
<dbReference type="GO" id="GO:0034045">
    <property type="term" value="C:phagophore assembly site membrane"/>
    <property type="evidence" value="ECO:0007669"/>
    <property type="project" value="UniProtKB-SubCell"/>
</dbReference>
<keyword evidence="5" id="KW-0813">Transport</keyword>
<comment type="subcellular location">
    <subcellularLocation>
        <location evidence="1">Endoplasmic reticulum membrane</location>
        <topology evidence="1">Peripheral membrane protein</topology>
    </subcellularLocation>
    <subcellularLocation>
        <location evidence="2">Preautophagosomal structure membrane</location>
        <topology evidence="2">Peripheral membrane protein</topology>
    </subcellularLocation>
</comment>
<accession>A0A0N4VJV1</accession>
<dbReference type="PANTHER" id="PTHR13190:SF1">
    <property type="entry name" value="AUTOPHAGY-RELATED 2, ISOFORM A"/>
    <property type="match status" value="1"/>
</dbReference>
<evidence type="ECO:0000256" key="9">
    <source>
        <dbReference type="ARBA" id="ARBA00023136"/>
    </source>
</evidence>
<keyword evidence="9" id="KW-0472">Membrane</keyword>
<dbReference type="GO" id="GO:0006869">
    <property type="term" value="P:lipid transport"/>
    <property type="evidence" value="ECO:0007669"/>
    <property type="project" value="UniProtKB-KW"/>
</dbReference>
<reference evidence="14" key="1">
    <citation type="submission" date="2017-02" db="UniProtKB">
        <authorList>
            <consortium name="WormBaseParasite"/>
        </authorList>
    </citation>
    <scope>IDENTIFICATION</scope>
</reference>
<evidence type="ECO:0000313" key="13">
    <source>
        <dbReference type="Proteomes" id="UP000274131"/>
    </source>
</evidence>
<dbReference type="GO" id="GO:0061908">
    <property type="term" value="C:phagophore"/>
    <property type="evidence" value="ECO:0007669"/>
    <property type="project" value="TreeGrafter"/>
</dbReference>
<dbReference type="GO" id="GO:0061723">
    <property type="term" value="P:glycophagy"/>
    <property type="evidence" value="ECO:0007669"/>
    <property type="project" value="TreeGrafter"/>
</dbReference>
<dbReference type="GO" id="GO:0034727">
    <property type="term" value="P:piecemeal microautophagy of the nucleus"/>
    <property type="evidence" value="ECO:0007669"/>
    <property type="project" value="TreeGrafter"/>
</dbReference>
<dbReference type="EMBL" id="UXUI01010856">
    <property type="protein sequence ID" value="VDD95696.1"/>
    <property type="molecule type" value="Genomic_DNA"/>
</dbReference>
<dbReference type="PANTHER" id="PTHR13190">
    <property type="entry name" value="AUTOPHAGY-RELATED 2, ISOFORM A"/>
    <property type="match status" value="1"/>
</dbReference>
<evidence type="ECO:0000256" key="6">
    <source>
        <dbReference type="ARBA" id="ARBA00022824"/>
    </source>
</evidence>
<evidence type="ECO:0000313" key="14">
    <source>
        <dbReference type="WBParaSite" id="EVEC_0001112201-mRNA-1"/>
    </source>
</evidence>
<comment type="similarity">
    <text evidence="3">Belongs to the ATG2 family.</text>
</comment>
<dbReference type="GO" id="GO:0000422">
    <property type="term" value="P:autophagy of mitochondrion"/>
    <property type="evidence" value="ECO:0007669"/>
    <property type="project" value="TreeGrafter"/>
</dbReference>
<dbReference type="WBParaSite" id="EVEC_0001112201-mRNA-1">
    <property type="protein sequence ID" value="EVEC_0001112201-mRNA-1"/>
    <property type="gene ID" value="EVEC_0001112201"/>
</dbReference>
<dbReference type="Proteomes" id="UP000274131">
    <property type="component" value="Unassembled WGS sequence"/>
</dbReference>
<dbReference type="AlphaFoldDB" id="A0A0N4VJV1"/>
<dbReference type="GO" id="GO:0005789">
    <property type="term" value="C:endoplasmic reticulum membrane"/>
    <property type="evidence" value="ECO:0007669"/>
    <property type="project" value="UniProtKB-SubCell"/>
</dbReference>